<gene>
    <name evidence="1" type="ORF">E1293_28475</name>
</gene>
<name>A0A4R5ATZ9_9ACTN</name>
<keyword evidence="2" id="KW-1185">Reference proteome</keyword>
<evidence type="ECO:0000313" key="1">
    <source>
        <dbReference type="EMBL" id="TDD75319.1"/>
    </source>
</evidence>
<proteinExistence type="predicted"/>
<dbReference type="RefSeq" id="WP_132200568.1">
    <property type="nucleotide sequence ID" value="NZ_SMKY01000157.1"/>
</dbReference>
<evidence type="ECO:0000313" key="2">
    <source>
        <dbReference type="Proteomes" id="UP000295578"/>
    </source>
</evidence>
<accession>A0A4R5ATZ9</accession>
<reference evidence="1 2" key="1">
    <citation type="submission" date="2019-03" db="EMBL/GenBank/DDBJ databases">
        <title>Draft genome sequences of novel Actinobacteria.</title>
        <authorList>
            <person name="Sahin N."/>
            <person name="Ay H."/>
            <person name="Saygin H."/>
        </authorList>
    </citation>
    <scope>NUCLEOTIDE SEQUENCE [LARGE SCALE GENOMIC DNA]</scope>
    <source>
        <strain evidence="1 2">DSM 45941</strain>
    </source>
</reference>
<dbReference type="Proteomes" id="UP000295578">
    <property type="component" value="Unassembled WGS sequence"/>
</dbReference>
<dbReference type="EMBL" id="SMKY01000157">
    <property type="protein sequence ID" value="TDD75319.1"/>
    <property type="molecule type" value="Genomic_DNA"/>
</dbReference>
<comment type="caution">
    <text evidence="1">The sequence shown here is derived from an EMBL/GenBank/DDBJ whole genome shotgun (WGS) entry which is preliminary data.</text>
</comment>
<protein>
    <submittedName>
        <fullName evidence="1">Uncharacterized protein</fullName>
    </submittedName>
</protein>
<sequence length="97" mass="10347">MNARDVELRLLADLRTSLLGLGLAVRLDEGMPGLLVGTANPGLFVWVFVGASGRTFTWRRDDSKHPVDDVPGAAAQVARFVTAQGGQLNGSANDHFD</sequence>
<dbReference type="OrthoDB" id="3536792at2"/>
<organism evidence="1 2">
    <name type="scientific">Actinomadura darangshiensis</name>
    <dbReference type="NCBI Taxonomy" id="705336"/>
    <lineage>
        <taxon>Bacteria</taxon>
        <taxon>Bacillati</taxon>
        <taxon>Actinomycetota</taxon>
        <taxon>Actinomycetes</taxon>
        <taxon>Streptosporangiales</taxon>
        <taxon>Thermomonosporaceae</taxon>
        <taxon>Actinomadura</taxon>
    </lineage>
</organism>
<dbReference type="AlphaFoldDB" id="A0A4R5ATZ9"/>